<evidence type="ECO:0000256" key="1">
    <source>
        <dbReference type="SAM" id="MobiDB-lite"/>
    </source>
</evidence>
<evidence type="ECO:0000313" key="2">
    <source>
        <dbReference type="EMBL" id="EXX66523.1"/>
    </source>
</evidence>
<dbReference type="Proteomes" id="UP000022910">
    <property type="component" value="Unassembled WGS sequence"/>
</dbReference>
<protein>
    <submittedName>
        <fullName evidence="2">Uncharacterized protein</fullName>
    </submittedName>
</protein>
<feature type="region of interest" description="Disordered" evidence="1">
    <location>
        <begin position="113"/>
        <end position="160"/>
    </location>
</feature>
<gene>
    <name evidence="2" type="ORF">RirG_122950</name>
</gene>
<name>A0A015MI24_RHIIW</name>
<dbReference type="AlphaFoldDB" id="A0A015MI24"/>
<dbReference type="HOGENOM" id="CLU_139913_0_0_1"/>
<reference evidence="2 3" key="1">
    <citation type="submission" date="2014-02" db="EMBL/GenBank/DDBJ databases">
        <title>Single nucleus genome sequencing reveals high similarity among nuclei of an endomycorrhizal fungus.</title>
        <authorList>
            <person name="Lin K."/>
            <person name="Geurts R."/>
            <person name="Zhang Z."/>
            <person name="Limpens E."/>
            <person name="Saunders D.G."/>
            <person name="Mu D."/>
            <person name="Pang E."/>
            <person name="Cao H."/>
            <person name="Cha H."/>
            <person name="Lin T."/>
            <person name="Zhou Q."/>
            <person name="Shang Y."/>
            <person name="Li Y."/>
            <person name="Ivanov S."/>
            <person name="Sharma T."/>
            <person name="Velzen R.V."/>
            <person name="Ruijter N.D."/>
            <person name="Aanen D.K."/>
            <person name="Win J."/>
            <person name="Kamoun S."/>
            <person name="Bisseling T."/>
            <person name="Huang S."/>
        </authorList>
    </citation>
    <scope>NUCLEOTIDE SEQUENCE [LARGE SCALE GENOMIC DNA]</scope>
    <source>
        <strain evidence="3">DAOM197198w</strain>
    </source>
</reference>
<proteinExistence type="predicted"/>
<organism evidence="2 3">
    <name type="scientific">Rhizophagus irregularis (strain DAOM 197198w)</name>
    <name type="common">Glomus intraradices</name>
    <dbReference type="NCBI Taxonomy" id="1432141"/>
    <lineage>
        <taxon>Eukaryota</taxon>
        <taxon>Fungi</taxon>
        <taxon>Fungi incertae sedis</taxon>
        <taxon>Mucoromycota</taxon>
        <taxon>Glomeromycotina</taxon>
        <taxon>Glomeromycetes</taxon>
        <taxon>Glomerales</taxon>
        <taxon>Glomeraceae</taxon>
        <taxon>Rhizophagus</taxon>
    </lineage>
</organism>
<dbReference type="EMBL" id="JEMT01018688">
    <property type="protein sequence ID" value="EXX66523.1"/>
    <property type="molecule type" value="Genomic_DNA"/>
</dbReference>
<evidence type="ECO:0000313" key="3">
    <source>
        <dbReference type="Proteomes" id="UP000022910"/>
    </source>
</evidence>
<keyword evidence="3" id="KW-1185">Reference proteome</keyword>
<accession>A0A015MI24</accession>
<feature type="region of interest" description="Disordered" evidence="1">
    <location>
        <begin position="70"/>
        <end position="100"/>
    </location>
</feature>
<feature type="compositionally biased region" description="Basic residues" evidence="1">
    <location>
        <begin position="146"/>
        <end position="160"/>
    </location>
</feature>
<sequence length="160" mass="19305">MMEWKKINTEALNQLKEENKIDSWEKAKDWALTKNNFFCLEQKIIRLAEQTKIFEEYTTLNDDFKQRLENKNHYKDKKKTSEKRPILESPSKWSDIEDEEERNKAFKEMYLERREQELTLSSPPEKNEDTEEDEKEEVKVLTKASPSKKKKGKKKKKKSN</sequence>
<comment type="caution">
    <text evidence="2">The sequence shown here is derived from an EMBL/GenBank/DDBJ whole genome shotgun (WGS) entry which is preliminary data.</text>
</comment>